<dbReference type="EMBL" id="BAAAPM010000003">
    <property type="protein sequence ID" value="GAA1720434.1"/>
    <property type="molecule type" value="Genomic_DNA"/>
</dbReference>
<sequence length="152" mass="16315">MPGPRALRDRRDRVPRLDADERHALVVVEHREEAGHAQLVRDGGQLGERLGLQVVGDPGGERRHPRAEHDAAVRVPHDEAVVLEGAQEPVRDRAVDAQACGDVVDGGSLAGVGEDLEDLNAAAERLGRGRCASRFGHRRPPGPSVERHGVPG</sequence>
<dbReference type="Proteomes" id="UP001501138">
    <property type="component" value="Unassembled WGS sequence"/>
</dbReference>
<evidence type="ECO:0000256" key="1">
    <source>
        <dbReference type="SAM" id="MobiDB-lite"/>
    </source>
</evidence>
<evidence type="ECO:0000313" key="2">
    <source>
        <dbReference type="EMBL" id="GAA1720434.1"/>
    </source>
</evidence>
<proteinExistence type="predicted"/>
<protein>
    <submittedName>
        <fullName evidence="2">Uncharacterized protein</fullName>
    </submittedName>
</protein>
<reference evidence="3" key="1">
    <citation type="journal article" date="2019" name="Int. J. Syst. Evol. Microbiol.">
        <title>The Global Catalogue of Microorganisms (GCM) 10K type strain sequencing project: providing services to taxonomists for standard genome sequencing and annotation.</title>
        <authorList>
            <consortium name="The Broad Institute Genomics Platform"/>
            <consortium name="The Broad Institute Genome Sequencing Center for Infectious Disease"/>
            <person name="Wu L."/>
            <person name="Ma J."/>
        </authorList>
    </citation>
    <scope>NUCLEOTIDE SEQUENCE [LARGE SCALE GENOMIC DNA]</scope>
    <source>
        <strain evidence="3">JCM 15589</strain>
    </source>
</reference>
<gene>
    <name evidence="2" type="ORF">GCM10009809_15190</name>
</gene>
<name>A0ABP4V9D8_9MICO</name>
<comment type="caution">
    <text evidence="2">The sequence shown here is derived from an EMBL/GenBank/DDBJ whole genome shotgun (WGS) entry which is preliminary data.</text>
</comment>
<keyword evidence="3" id="KW-1185">Reference proteome</keyword>
<feature type="region of interest" description="Disordered" evidence="1">
    <location>
        <begin position="132"/>
        <end position="152"/>
    </location>
</feature>
<accession>A0ABP4V9D8</accession>
<evidence type="ECO:0000313" key="3">
    <source>
        <dbReference type="Proteomes" id="UP001501138"/>
    </source>
</evidence>
<organism evidence="2 3">
    <name type="scientific">Isoptericola hypogeus</name>
    <dbReference type="NCBI Taxonomy" id="300179"/>
    <lineage>
        <taxon>Bacteria</taxon>
        <taxon>Bacillati</taxon>
        <taxon>Actinomycetota</taxon>
        <taxon>Actinomycetes</taxon>
        <taxon>Micrococcales</taxon>
        <taxon>Promicromonosporaceae</taxon>
        <taxon>Isoptericola</taxon>
    </lineage>
</organism>